<dbReference type="OrthoDB" id="3268677at2759"/>
<dbReference type="AlphaFoldDB" id="A0A2N5VMN5"/>
<dbReference type="EMBL" id="PGCJ01000086">
    <property type="protein sequence ID" value="PLW51200.1"/>
    <property type="molecule type" value="Genomic_DNA"/>
</dbReference>
<gene>
    <name evidence="1" type="ORF">PCANC_11431</name>
</gene>
<accession>A0A2N5VMN5</accession>
<name>A0A2N5VMN5_9BASI</name>
<evidence type="ECO:0000313" key="1">
    <source>
        <dbReference type="EMBL" id="PLW51200.1"/>
    </source>
</evidence>
<evidence type="ECO:0000313" key="2">
    <source>
        <dbReference type="Proteomes" id="UP000235388"/>
    </source>
</evidence>
<comment type="caution">
    <text evidence="1">The sequence shown here is derived from an EMBL/GenBank/DDBJ whole genome shotgun (WGS) entry which is preliminary data.</text>
</comment>
<dbReference type="Proteomes" id="UP000235388">
    <property type="component" value="Unassembled WGS sequence"/>
</dbReference>
<sequence>MYENLEGKNSKGPFGAREVKILHVTENYLPMGRYYLKESEIADTAQPNMTTICSTGDTRLQIQILECLSEHHKPSLNTLPKTSLASDQTVCVKSLRSHNGHLVGAEGGDVPFSDLKELSSIVKRIVSKDHFCSKVRLYMIQVPLPRIPAFVVALIASYNDEDAEDIASSHISVLDCCSKAGMSIVSIGSDGAAAELSPLRLVQKSVDQYLCFEKADAGILIQVPLMGKPPQPVVPVQDPKHARKTASNQLLSGAWLLSFGKFCANISHLVALLGESLSLYSRDVLNCDKQDDGRAYRTMNWETFEASLASPQYTGLSIYLYLFGELTDAWLSPSMIHLDRI</sequence>
<proteinExistence type="predicted"/>
<organism evidence="1 2">
    <name type="scientific">Puccinia coronata f. sp. avenae</name>
    <dbReference type="NCBI Taxonomy" id="200324"/>
    <lineage>
        <taxon>Eukaryota</taxon>
        <taxon>Fungi</taxon>
        <taxon>Dikarya</taxon>
        <taxon>Basidiomycota</taxon>
        <taxon>Pucciniomycotina</taxon>
        <taxon>Pucciniomycetes</taxon>
        <taxon>Pucciniales</taxon>
        <taxon>Pucciniaceae</taxon>
        <taxon>Puccinia</taxon>
    </lineage>
</organism>
<reference evidence="1 2" key="1">
    <citation type="submission" date="2017-11" db="EMBL/GenBank/DDBJ databases">
        <title>De novo assembly and phasing of dikaryotic genomes from two isolates of Puccinia coronata f. sp. avenae, the causal agent of oat crown rust.</title>
        <authorList>
            <person name="Miller M.E."/>
            <person name="Zhang Y."/>
            <person name="Omidvar V."/>
            <person name="Sperschneider J."/>
            <person name="Schwessinger B."/>
            <person name="Raley C."/>
            <person name="Palmer J.M."/>
            <person name="Garnica D."/>
            <person name="Upadhyaya N."/>
            <person name="Rathjen J."/>
            <person name="Taylor J.M."/>
            <person name="Park R.F."/>
            <person name="Dodds P.N."/>
            <person name="Hirsch C.D."/>
            <person name="Kianian S.F."/>
            <person name="Figueroa M."/>
        </authorList>
    </citation>
    <scope>NUCLEOTIDE SEQUENCE [LARGE SCALE GENOMIC DNA]</scope>
    <source>
        <strain evidence="1">12NC29</strain>
    </source>
</reference>
<protein>
    <submittedName>
        <fullName evidence="1">Uncharacterized protein</fullName>
    </submittedName>
</protein>
<keyword evidence="2" id="KW-1185">Reference proteome</keyword>